<evidence type="ECO:0000256" key="1">
    <source>
        <dbReference type="ARBA" id="ARBA00004141"/>
    </source>
</evidence>
<dbReference type="Pfam" id="PF00892">
    <property type="entry name" value="EamA"/>
    <property type="match status" value="1"/>
</dbReference>
<dbReference type="GO" id="GO:0016020">
    <property type="term" value="C:membrane"/>
    <property type="evidence" value="ECO:0007669"/>
    <property type="project" value="UniProtKB-SubCell"/>
</dbReference>
<feature type="transmembrane region" description="Helical" evidence="5">
    <location>
        <begin position="36"/>
        <end position="54"/>
    </location>
</feature>
<feature type="transmembrane region" description="Helical" evidence="5">
    <location>
        <begin position="268"/>
        <end position="286"/>
    </location>
</feature>
<gene>
    <name evidence="7" type="ORF">WL29_22295</name>
</gene>
<feature type="transmembrane region" description="Helical" evidence="5">
    <location>
        <begin position="185"/>
        <end position="203"/>
    </location>
</feature>
<dbReference type="InterPro" id="IPR037185">
    <property type="entry name" value="EmrE-like"/>
</dbReference>
<feature type="transmembrane region" description="Helical" evidence="5">
    <location>
        <begin position="242"/>
        <end position="262"/>
    </location>
</feature>
<evidence type="ECO:0000256" key="4">
    <source>
        <dbReference type="ARBA" id="ARBA00023136"/>
    </source>
</evidence>
<dbReference type="PANTHER" id="PTHR22911">
    <property type="entry name" value="ACYL-MALONYL CONDENSING ENZYME-RELATED"/>
    <property type="match status" value="1"/>
</dbReference>
<keyword evidence="2 5" id="KW-0812">Transmembrane</keyword>
<dbReference type="PANTHER" id="PTHR22911:SF6">
    <property type="entry name" value="SOLUTE CARRIER FAMILY 35 MEMBER G1"/>
    <property type="match status" value="1"/>
</dbReference>
<feature type="domain" description="EamA" evidence="6">
    <location>
        <begin position="14"/>
        <end position="141"/>
    </location>
</feature>
<dbReference type="AlphaFoldDB" id="A0A106QD56"/>
<proteinExistence type="predicted"/>
<feature type="transmembrane region" description="Helical" evidence="5">
    <location>
        <begin position="99"/>
        <end position="120"/>
    </location>
</feature>
<reference evidence="7 8" key="1">
    <citation type="submission" date="2015-11" db="EMBL/GenBank/DDBJ databases">
        <title>Expanding the genomic diversity of Burkholderia species for the development of highly accurate diagnostics.</title>
        <authorList>
            <person name="Sahl J."/>
            <person name="Keim P."/>
            <person name="Wagner D."/>
        </authorList>
    </citation>
    <scope>NUCLEOTIDE SEQUENCE [LARGE SCALE GENOMIC DNA]</scope>
    <source>
        <strain evidence="7 8">MSMB2087WGS</strain>
    </source>
</reference>
<feature type="transmembrane region" description="Helical" evidence="5">
    <location>
        <begin position="127"/>
        <end position="147"/>
    </location>
</feature>
<sequence length="367" mass="39166">MKVCRVPAVPAFAVLALLAALAYALRAIVTKASPGHLPLEMVLALQSAFLVPILGLMARRQKVSLAFSPKHVRPYAMRIVFGVLNIFVLYYTLRHLPAGLASTLGYSAPLFTALLAPLVLGEASTTVALLLTFVGFAGVGLNALPYLHDVSVALVGLGLLGGFFGAMLQVYLRKLALVGEPALRGVFWMHAITGVGAVAYCAFKGELHFTLPEMLGTFVLALLTCGGQLGSALAYQRGKAITVNALSFMTLPMTVLLAVVLLHEHVSSMALAGIALTLPACFGLVWHEQSRVKALHDQTDHELTLEEVREEHVALQNAVGAELEPLFATEPTEEELLTERRARPHCNAIGNPMSTCNTSHCNCLAAA</sequence>
<keyword evidence="3 5" id="KW-1133">Transmembrane helix</keyword>
<protein>
    <recommendedName>
        <fullName evidence="6">EamA domain-containing protein</fullName>
    </recommendedName>
</protein>
<evidence type="ECO:0000256" key="3">
    <source>
        <dbReference type="ARBA" id="ARBA00022989"/>
    </source>
</evidence>
<feature type="transmembrane region" description="Helical" evidence="5">
    <location>
        <begin position="153"/>
        <end position="173"/>
    </location>
</feature>
<dbReference type="EMBL" id="LPHD01000049">
    <property type="protein sequence ID" value="KWA84098.1"/>
    <property type="molecule type" value="Genomic_DNA"/>
</dbReference>
<comment type="caution">
    <text evidence="7">The sequence shown here is derived from an EMBL/GenBank/DDBJ whole genome shotgun (WGS) entry which is preliminary data.</text>
</comment>
<feature type="transmembrane region" description="Helical" evidence="5">
    <location>
        <begin position="215"/>
        <end position="235"/>
    </location>
</feature>
<evidence type="ECO:0000313" key="7">
    <source>
        <dbReference type="EMBL" id="KWA84098.1"/>
    </source>
</evidence>
<evidence type="ECO:0000256" key="5">
    <source>
        <dbReference type="SAM" id="Phobius"/>
    </source>
</evidence>
<dbReference type="InterPro" id="IPR000620">
    <property type="entry name" value="EamA_dom"/>
</dbReference>
<keyword evidence="4 5" id="KW-0472">Membrane</keyword>
<name>A0A106QD56_9BURK</name>
<dbReference type="SUPFAM" id="SSF103481">
    <property type="entry name" value="Multidrug resistance efflux transporter EmrE"/>
    <property type="match status" value="2"/>
</dbReference>
<organism evidence="7 8">
    <name type="scientific">Burkholderia ubonensis</name>
    <dbReference type="NCBI Taxonomy" id="101571"/>
    <lineage>
        <taxon>Bacteria</taxon>
        <taxon>Pseudomonadati</taxon>
        <taxon>Pseudomonadota</taxon>
        <taxon>Betaproteobacteria</taxon>
        <taxon>Burkholderiales</taxon>
        <taxon>Burkholderiaceae</taxon>
        <taxon>Burkholderia</taxon>
        <taxon>Burkholderia cepacia complex</taxon>
    </lineage>
</organism>
<evidence type="ECO:0000313" key="8">
    <source>
        <dbReference type="Proteomes" id="UP000060630"/>
    </source>
</evidence>
<evidence type="ECO:0000259" key="6">
    <source>
        <dbReference type="Pfam" id="PF00892"/>
    </source>
</evidence>
<accession>A0A106QD56</accession>
<comment type="subcellular location">
    <subcellularLocation>
        <location evidence="1">Membrane</location>
        <topology evidence="1">Multi-pass membrane protein</topology>
    </subcellularLocation>
</comment>
<evidence type="ECO:0000256" key="2">
    <source>
        <dbReference type="ARBA" id="ARBA00022692"/>
    </source>
</evidence>
<dbReference type="Proteomes" id="UP000060630">
    <property type="component" value="Unassembled WGS sequence"/>
</dbReference>
<feature type="transmembrane region" description="Helical" evidence="5">
    <location>
        <begin position="75"/>
        <end position="93"/>
    </location>
</feature>